<dbReference type="InterPro" id="IPR014830">
    <property type="entry name" value="Glycolipid_transfer_prot_dom"/>
</dbReference>
<dbReference type="PANTHER" id="PTHR10219">
    <property type="entry name" value="GLYCOLIPID TRANSFER PROTEIN-RELATED"/>
    <property type="match status" value="1"/>
</dbReference>
<gene>
    <name evidence="8" type="primary">GLTP</name>
</gene>
<name>A0A8C3MI31_GEOPR</name>
<keyword evidence="5" id="KW-0677">Repeat</keyword>
<keyword evidence="4" id="KW-0963">Cytoplasm</keyword>
<dbReference type="Ensembl" id="ENSCPVT00000005782.2">
    <property type="protein sequence ID" value="ENSCPVP00000005563.1"/>
    <property type="gene ID" value="ENSCPVG00000004117.2"/>
</dbReference>
<comment type="subcellular location">
    <subcellularLocation>
        <location evidence="1">Cytoplasm</location>
    </subcellularLocation>
</comment>
<proteinExistence type="inferred from homology"/>
<reference evidence="8" key="3">
    <citation type="submission" date="2025-09" db="UniProtKB">
        <authorList>
            <consortium name="Ensembl"/>
        </authorList>
    </citation>
    <scope>IDENTIFICATION</scope>
</reference>
<dbReference type="Proteomes" id="UP000694382">
    <property type="component" value="Chromosome 15"/>
</dbReference>
<dbReference type="GO" id="GO:0016020">
    <property type="term" value="C:membrane"/>
    <property type="evidence" value="ECO:0007669"/>
    <property type="project" value="TreeGrafter"/>
</dbReference>
<dbReference type="GO" id="GO:1902388">
    <property type="term" value="F:ceramide 1-phosphate transfer activity"/>
    <property type="evidence" value="ECO:0007669"/>
    <property type="project" value="TreeGrafter"/>
</dbReference>
<protein>
    <submittedName>
        <fullName evidence="8">Glycolipid transfer protein</fullName>
    </submittedName>
</protein>
<organism evidence="8 9">
    <name type="scientific">Geospiza parvula</name>
    <name type="common">Small tree-finch</name>
    <name type="synonym">Camarhynchus parvulus</name>
    <dbReference type="NCBI Taxonomy" id="87175"/>
    <lineage>
        <taxon>Eukaryota</taxon>
        <taxon>Metazoa</taxon>
        <taxon>Chordata</taxon>
        <taxon>Craniata</taxon>
        <taxon>Vertebrata</taxon>
        <taxon>Euteleostomi</taxon>
        <taxon>Archelosauria</taxon>
        <taxon>Archosauria</taxon>
        <taxon>Dinosauria</taxon>
        <taxon>Saurischia</taxon>
        <taxon>Theropoda</taxon>
        <taxon>Coelurosauria</taxon>
        <taxon>Aves</taxon>
        <taxon>Neognathae</taxon>
        <taxon>Neoaves</taxon>
        <taxon>Telluraves</taxon>
        <taxon>Australaves</taxon>
        <taxon>Passeriformes</taxon>
        <taxon>Thraupidae</taxon>
        <taxon>Camarhynchus</taxon>
    </lineage>
</organism>
<dbReference type="GO" id="GO:1902387">
    <property type="term" value="F:ceramide 1-phosphate binding"/>
    <property type="evidence" value="ECO:0007669"/>
    <property type="project" value="TreeGrafter"/>
</dbReference>
<evidence type="ECO:0000256" key="1">
    <source>
        <dbReference type="ARBA" id="ARBA00004496"/>
    </source>
</evidence>
<evidence type="ECO:0000256" key="5">
    <source>
        <dbReference type="ARBA" id="ARBA00022737"/>
    </source>
</evidence>
<dbReference type="AlphaFoldDB" id="A0A8C3MI31"/>
<keyword evidence="9" id="KW-1185">Reference proteome</keyword>
<sequence length="262" mass="29341">MGSVWCPLCHQCLTVLPPCLHRLPGDSHCLLAGQSRPDWKYQGRKGLRRAEGGESLGRDAVGLEIFQKAFLPTGTLGSAVAHPVTVYSQSSCSKSLLLGANPLFCPQKIRAVYDSNPAKFKTLQNILEVEKELHGSAWPKTGATLALMWLKRGLKFILVLLQSISDGERDEEHPNLIRVNALKAYEIALKKYHGWMLQKLFTGSVYALPYKSDLLKALEKGKEVKEEESIEKIHQFLTRVTPILDAIYEMYTKMNAELSYKA</sequence>
<comment type="function">
    <text evidence="7">Accelerates the intermembrane transfer of various glycolipids. Catalyzes the transfer of various glycosphingolipids between membranes but does not catalyze the transfer of phospholipids. May be involved in the intracellular translocation of glucosylceramides.</text>
</comment>
<comment type="similarity">
    <text evidence="2">Belongs to the GLTP family.</text>
</comment>
<accession>A0A8C3MI31</accession>
<evidence type="ECO:0000256" key="4">
    <source>
        <dbReference type="ARBA" id="ARBA00022490"/>
    </source>
</evidence>
<evidence type="ECO:0000256" key="3">
    <source>
        <dbReference type="ARBA" id="ARBA00022448"/>
    </source>
</evidence>
<dbReference type="Gene3D" id="1.10.3520.10">
    <property type="entry name" value="Glycolipid transfer protein"/>
    <property type="match status" value="1"/>
</dbReference>
<reference evidence="8" key="1">
    <citation type="submission" date="2020-02" db="EMBL/GenBank/DDBJ databases">
        <authorList>
            <person name="Enbody D E."/>
            <person name="Pettersson E M."/>
        </authorList>
    </citation>
    <scope>NUCLEOTIDE SEQUENCE [LARGE SCALE GENOMIC DNA]</scope>
</reference>
<evidence type="ECO:0000313" key="8">
    <source>
        <dbReference type="Ensembl" id="ENSCPVP00000005563.1"/>
    </source>
</evidence>
<evidence type="ECO:0000256" key="6">
    <source>
        <dbReference type="ARBA" id="ARBA00023055"/>
    </source>
</evidence>
<keyword evidence="6" id="KW-0445">Lipid transport</keyword>
<evidence type="ECO:0000256" key="2">
    <source>
        <dbReference type="ARBA" id="ARBA00007148"/>
    </source>
</evidence>
<keyword evidence="3" id="KW-0813">Transport</keyword>
<dbReference type="Pfam" id="PF08718">
    <property type="entry name" value="GLTP"/>
    <property type="match status" value="1"/>
</dbReference>
<reference evidence="8" key="2">
    <citation type="submission" date="2025-08" db="UniProtKB">
        <authorList>
            <consortium name="Ensembl"/>
        </authorList>
    </citation>
    <scope>IDENTIFICATION</scope>
</reference>
<dbReference type="GO" id="GO:0005829">
    <property type="term" value="C:cytosol"/>
    <property type="evidence" value="ECO:0007669"/>
    <property type="project" value="TreeGrafter"/>
</dbReference>
<dbReference type="SUPFAM" id="SSF110004">
    <property type="entry name" value="Glycolipid transfer protein, GLTP"/>
    <property type="match status" value="1"/>
</dbReference>
<evidence type="ECO:0000256" key="7">
    <source>
        <dbReference type="ARBA" id="ARBA00037246"/>
    </source>
</evidence>
<evidence type="ECO:0000313" key="9">
    <source>
        <dbReference type="Proteomes" id="UP000694382"/>
    </source>
</evidence>
<dbReference type="PANTHER" id="PTHR10219:SF97">
    <property type="entry name" value="GLYCOLIPID TRANSFER PROTEIN"/>
    <property type="match status" value="1"/>
</dbReference>
<dbReference type="InterPro" id="IPR036497">
    <property type="entry name" value="GLTP_sf"/>
</dbReference>